<sequence>MKYKILTSKKTATDWIIEVLSEDELQRTFEIALPVAEAICNRQGCGIENCVGEIISDVDIRYAEIIMPLELVRQEMGISVRDLSGRAGVARASVARMLKAGARLDSILAIADVFGYTLSLTPVETPEPKYLLHNSKEPGYMIATDTHAGVVLKFKRGNLNGDQRITVLEDDETDPIRLARLARGITEWLRIFHSDLI</sequence>
<dbReference type="CDD" id="cd00093">
    <property type="entry name" value="HTH_XRE"/>
    <property type="match status" value="1"/>
</dbReference>
<dbReference type="InterPro" id="IPR010982">
    <property type="entry name" value="Lambda_DNA-bd_dom_sf"/>
</dbReference>
<protein>
    <submittedName>
        <fullName evidence="2">Transcriptional regulator</fullName>
    </submittedName>
</protein>
<dbReference type="Pfam" id="PF13443">
    <property type="entry name" value="HTH_26"/>
    <property type="match status" value="1"/>
</dbReference>
<accession>A0AAT9J8G5</accession>
<dbReference type="GO" id="GO:0003677">
    <property type="term" value="F:DNA binding"/>
    <property type="evidence" value="ECO:0007669"/>
    <property type="project" value="InterPro"/>
</dbReference>
<evidence type="ECO:0000313" key="2">
    <source>
        <dbReference type="EMBL" id="DBA55413.1"/>
    </source>
</evidence>
<feature type="domain" description="HTH cro/C1-type" evidence="1">
    <location>
        <begin position="69"/>
        <end position="121"/>
    </location>
</feature>
<dbReference type="PROSITE" id="PS50943">
    <property type="entry name" value="HTH_CROC1"/>
    <property type="match status" value="1"/>
</dbReference>
<proteinExistence type="predicted"/>
<reference evidence="2" key="2">
    <citation type="submission" date="2024-05" db="EMBL/GenBank/DDBJ databases">
        <authorList>
            <person name="Matrishin C.B."/>
            <person name="Kauffman K.M."/>
        </authorList>
    </citation>
    <scope>NUCLEOTIDE SEQUENCE</scope>
</reference>
<organism evidence="2">
    <name type="scientific">Porphyromonas phage phage017a_JCVISC001</name>
    <dbReference type="NCBI Taxonomy" id="3154107"/>
    <lineage>
        <taxon>Viruses</taxon>
        <taxon>Duplodnaviria</taxon>
        <taxon>Heunggongvirae</taxon>
        <taxon>Uroviricota</taxon>
        <taxon>Caudoviricetes</taxon>
        <taxon>Nixviridae</taxon>
        <taxon>Dewhirstvirus</taxon>
        <taxon>Dewhirstvirus pging00K</taxon>
    </lineage>
</organism>
<dbReference type="EMBL" id="BK068098">
    <property type="protein sequence ID" value="DBA55413.1"/>
    <property type="molecule type" value="Genomic_DNA"/>
</dbReference>
<dbReference type="SUPFAM" id="SSF47413">
    <property type="entry name" value="lambda repressor-like DNA-binding domains"/>
    <property type="match status" value="1"/>
</dbReference>
<evidence type="ECO:0000259" key="1">
    <source>
        <dbReference type="PROSITE" id="PS50943"/>
    </source>
</evidence>
<dbReference type="InterPro" id="IPR001387">
    <property type="entry name" value="Cro/C1-type_HTH"/>
</dbReference>
<name>A0AAT9J8G5_9CAUD</name>
<reference evidence="2" key="1">
    <citation type="journal article" date="2023" name="Microbiome">
        <title>Phages are unrecognized players in the ecology of the oral pathogen Porphyromonas gingivalis.</title>
        <authorList>
            <person name="Matrishin C.B."/>
            <person name="Haase E.M."/>
            <person name="Dewhirst F.E."/>
            <person name="Mark Welch J.L."/>
            <person name="Miranda-Sanchez F."/>
            <person name="Chen T."/>
            <person name="MacFarland D.C."/>
            <person name="Kauffman K.M."/>
        </authorList>
    </citation>
    <scope>NUCLEOTIDE SEQUENCE</scope>
</reference>